<dbReference type="InterPro" id="IPR000182">
    <property type="entry name" value="GNAT_dom"/>
</dbReference>
<protein>
    <submittedName>
        <fullName evidence="9">GCN5 family N-acetyltransferase</fullName>
    </submittedName>
</protein>
<dbReference type="SUPFAM" id="SSF52210">
    <property type="entry name" value="Succinyl-CoA synthetase domains"/>
    <property type="match status" value="2"/>
</dbReference>
<dbReference type="PROSITE" id="PS51186">
    <property type="entry name" value="GNAT"/>
    <property type="match status" value="1"/>
</dbReference>
<dbReference type="GO" id="GO:0043758">
    <property type="term" value="F:acetate-CoA ligase (ADP-forming) activity"/>
    <property type="evidence" value="ECO:0007669"/>
    <property type="project" value="InterPro"/>
</dbReference>
<gene>
    <name evidence="9" type="ORF">GCM10011611_41670</name>
</gene>
<dbReference type="InterPro" id="IPR016102">
    <property type="entry name" value="Succinyl-CoA_synth-like"/>
</dbReference>
<dbReference type="GO" id="GO:0005524">
    <property type="term" value="F:ATP binding"/>
    <property type="evidence" value="ECO:0007669"/>
    <property type="project" value="UniProtKB-UniRule"/>
</dbReference>
<dbReference type="Proteomes" id="UP000646365">
    <property type="component" value="Unassembled WGS sequence"/>
</dbReference>
<keyword evidence="1" id="KW-0816">Tricarboxylic acid cycle</keyword>
<evidence type="ECO:0000259" key="7">
    <source>
        <dbReference type="PROSITE" id="PS50975"/>
    </source>
</evidence>
<dbReference type="FunFam" id="3.30.1490.20:FF:000020">
    <property type="entry name" value="Protein lysine acetyltransferase"/>
    <property type="match status" value="1"/>
</dbReference>
<dbReference type="Gene3D" id="3.40.630.30">
    <property type="match status" value="1"/>
</dbReference>
<keyword evidence="3 6" id="KW-0547">Nucleotide-binding</keyword>
<name>A0A8J2YX76_9PROT</name>
<feature type="domain" description="N-acetyltransferase" evidence="8">
    <location>
        <begin position="739"/>
        <end position="897"/>
    </location>
</feature>
<dbReference type="InterPro" id="IPR003781">
    <property type="entry name" value="CoA-bd"/>
</dbReference>
<dbReference type="InterPro" id="IPR036291">
    <property type="entry name" value="NAD(P)-bd_dom_sf"/>
</dbReference>
<evidence type="ECO:0000256" key="5">
    <source>
        <dbReference type="ARBA" id="ARBA00060888"/>
    </source>
</evidence>
<organism evidence="9 10">
    <name type="scientific">Aliidongia dinghuensis</name>
    <dbReference type="NCBI Taxonomy" id="1867774"/>
    <lineage>
        <taxon>Bacteria</taxon>
        <taxon>Pseudomonadati</taxon>
        <taxon>Pseudomonadota</taxon>
        <taxon>Alphaproteobacteria</taxon>
        <taxon>Rhodospirillales</taxon>
        <taxon>Dongiaceae</taxon>
        <taxon>Aliidongia</taxon>
    </lineage>
</organism>
<keyword evidence="10" id="KW-1185">Reference proteome</keyword>
<sequence>MTIRNLARLFEPRSVALIGASDRPHSIGAVVARNLLRSGFNGPIMPVNPRHTAVESVLCYPDVAHLPVVPDLAVIATPAKGVPALIEELGARGCRAAIVLSADFGRGTEEGAQLRQAMLDAAKPYLLRVVGPNCLGVAVPGIGLNATFSHITPLTGDVACLTQSGAIATTLIDWATSRGIGFSHMVSLGDMADVDVGDMLDYLARDCQVRAILAYVEGVTEARKFMSAARSAARTKPVIILKAGRYRASAQAAASHTGALAGADAVYDAAFRRAGMLRVSSLDEMFSALETLSHGRRISGDRLTILTNGGGVGVLATDALIDAGGSLAELSPDTLAALDQILPRTWSRGNPVDILGDADGPRYAAALDILLADPQTDACLVLNCPQAVTTTLEAAEAVIATLARHGSRAQAKVIVNWLGEGAARKARARFATAGLPSYETPERAVTGFMHLREFRRNQRLLVRVPPAIPADFSPALQAARGIVAGAAAGGPNGTGHEWLDEADSKALLAAYGIPVATVRRVPDADRVADAAREIGRPVAVKIMSPDIVHKSDMGGVALDLATPDAAAAAAQAMLARIRAAKPDIRIDGFAVQEMVTRPDAIELIVGLASDPTFGPVLLFGRGGTAVEVIGDKALALAPLDMMLARDLIQSTRVARRLAGFRNVPAANVDAIALSLVKLSQMASDLPELVEIDINPLLADAHGIMALDARIRLGRRAPFAILPYPSQLERRIALADGTPLLIRPVKPEDAPAFERSFERMRPEDIQHRFFAAMKALPAQLLARLTQIDYDREMAFVAVPPPEAGQGDDGYGVVRIAADPDNERAEFAVTVRSDWQGRGLGRALMDLIIDYSRTRGLNEVWGAILRDNTGMIDLVRRVGFTVQAHPEDPSLVTATLPIAANR</sequence>
<dbReference type="Pfam" id="PF13549">
    <property type="entry name" value="ATP-grasp_5"/>
    <property type="match status" value="1"/>
</dbReference>
<comment type="similarity">
    <text evidence="5">In the N-terminal section; belongs to the acetate CoA ligase alpha subunit family.</text>
</comment>
<dbReference type="GO" id="GO:0016747">
    <property type="term" value="F:acyltransferase activity, transferring groups other than amino-acyl groups"/>
    <property type="evidence" value="ECO:0007669"/>
    <property type="project" value="InterPro"/>
</dbReference>
<dbReference type="SUPFAM" id="SSF51735">
    <property type="entry name" value="NAD(P)-binding Rossmann-fold domains"/>
    <property type="match status" value="1"/>
</dbReference>
<dbReference type="GO" id="GO:0046872">
    <property type="term" value="F:metal ion binding"/>
    <property type="evidence" value="ECO:0007669"/>
    <property type="project" value="InterPro"/>
</dbReference>
<evidence type="ECO:0000313" key="10">
    <source>
        <dbReference type="Proteomes" id="UP000646365"/>
    </source>
</evidence>
<keyword evidence="4 6" id="KW-0067">ATP-binding</keyword>
<dbReference type="InterPro" id="IPR043938">
    <property type="entry name" value="Ligase_CoA_dom"/>
</dbReference>
<dbReference type="Gene3D" id="3.30.1490.20">
    <property type="entry name" value="ATP-grasp fold, A domain"/>
    <property type="match status" value="1"/>
</dbReference>
<dbReference type="RefSeq" id="WP_189049352.1">
    <property type="nucleotide sequence ID" value="NZ_BMJQ01000011.1"/>
</dbReference>
<dbReference type="AlphaFoldDB" id="A0A8J2YX76"/>
<evidence type="ECO:0000256" key="6">
    <source>
        <dbReference type="PROSITE-ProRule" id="PRU00409"/>
    </source>
</evidence>
<dbReference type="GO" id="GO:0006099">
    <property type="term" value="P:tricarboxylic acid cycle"/>
    <property type="evidence" value="ECO:0007669"/>
    <property type="project" value="UniProtKB-KW"/>
</dbReference>
<reference evidence="9" key="2">
    <citation type="submission" date="2020-09" db="EMBL/GenBank/DDBJ databases">
        <authorList>
            <person name="Sun Q."/>
            <person name="Zhou Y."/>
        </authorList>
    </citation>
    <scope>NUCLEOTIDE SEQUENCE</scope>
    <source>
        <strain evidence="9">CGMCC 1.15725</strain>
    </source>
</reference>
<dbReference type="EMBL" id="BMJQ01000011">
    <property type="protein sequence ID" value="GGF31210.1"/>
    <property type="molecule type" value="Genomic_DNA"/>
</dbReference>
<evidence type="ECO:0000256" key="4">
    <source>
        <dbReference type="ARBA" id="ARBA00022840"/>
    </source>
</evidence>
<dbReference type="SMART" id="SM00881">
    <property type="entry name" value="CoA_binding"/>
    <property type="match status" value="1"/>
</dbReference>
<evidence type="ECO:0000256" key="2">
    <source>
        <dbReference type="ARBA" id="ARBA00022598"/>
    </source>
</evidence>
<dbReference type="Pfam" id="PF13607">
    <property type="entry name" value="Succ_CoA_lig"/>
    <property type="match status" value="1"/>
</dbReference>
<evidence type="ECO:0000259" key="8">
    <source>
        <dbReference type="PROSITE" id="PS51186"/>
    </source>
</evidence>
<evidence type="ECO:0000256" key="3">
    <source>
        <dbReference type="ARBA" id="ARBA00022741"/>
    </source>
</evidence>
<proteinExistence type="inferred from homology"/>
<dbReference type="Gene3D" id="3.40.50.720">
    <property type="entry name" value="NAD(P)-binding Rossmann-like Domain"/>
    <property type="match status" value="1"/>
</dbReference>
<dbReference type="InterPro" id="IPR051538">
    <property type="entry name" value="Acyl-CoA_Synth/Transferase"/>
</dbReference>
<evidence type="ECO:0000313" key="9">
    <source>
        <dbReference type="EMBL" id="GGF31210.1"/>
    </source>
</evidence>
<dbReference type="Pfam" id="PF13380">
    <property type="entry name" value="CoA_binding_2"/>
    <property type="match status" value="1"/>
</dbReference>
<dbReference type="PROSITE" id="PS50975">
    <property type="entry name" value="ATP_GRASP"/>
    <property type="match status" value="1"/>
</dbReference>
<dbReference type="InterPro" id="IPR032875">
    <property type="entry name" value="Succ_CoA_lig_flav_dom"/>
</dbReference>
<accession>A0A8J2YX76</accession>
<dbReference type="InterPro" id="IPR011761">
    <property type="entry name" value="ATP-grasp"/>
</dbReference>
<keyword evidence="2" id="KW-0436">Ligase</keyword>
<dbReference type="SUPFAM" id="SSF56059">
    <property type="entry name" value="Glutathione synthetase ATP-binding domain-like"/>
    <property type="match status" value="1"/>
</dbReference>
<dbReference type="SUPFAM" id="SSF55729">
    <property type="entry name" value="Acyl-CoA N-acyltransferases (Nat)"/>
    <property type="match status" value="1"/>
</dbReference>
<dbReference type="InterPro" id="IPR016181">
    <property type="entry name" value="Acyl_CoA_acyltransferase"/>
</dbReference>
<dbReference type="PANTHER" id="PTHR43334:SF1">
    <property type="entry name" value="3-HYDROXYPROPIONATE--COA LIGASE [ADP-FORMING]"/>
    <property type="match status" value="1"/>
</dbReference>
<dbReference type="Pfam" id="PF00583">
    <property type="entry name" value="Acetyltransf_1"/>
    <property type="match status" value="1"/>
</dbReference>
<dbReference type="Gene3D" id="3.30.470.20">
    <property type="entry name" value="ATP-grasp fold, B domain"/>
    <property type="match status" value="1"/>
</dbReference>
<dbReference type="CDD" id="cd04301">
    <property type="entry name" value="NAT_SF"/>
    <property type="match status" value="1"/>
</dbReference>
<dbReference type="PANTHER" id="PTHR43334">
    <property type="entry name" value="ACETATE--COA LIGASE [ADP-FORMING]"/>
    <property type="match status" value="1"/>
</dbReference>
<dbReference type="InterPro" id="IPR013815">
    <property type="entry name" value="ATP_grasp_subdomain_1"/>
</dbReference>
<dbReference type="Gene3D" id="3.40.50.261">
    <property type="entry name" value="Succinyl-CoA synthetase domains"/>
    <property type="match status" value="2"/>
</dbReference>
<reference evidence="9" key="1">
    <citation type="journal article" date="2014" name="Int. J. Syst. Evol. Microbiol.">
        <title>Complete genome sequence of Corynebacterium casei LMG S-19264T (=DSM 44701T), isolated from a smear-ripened cheese.</title>
        <authorList>
            <consortium name="US DOE Joint Genome Institute (JGI-PGF)"/>
            <person name="Walter F."/>
            <person name="Albersmeier A."/>
            <person name="Kalinowski J."/>
            <person name="Ruckert C."/>
        </authorList>
    </citation>
    <scope>NUCLEOTIDE SEQUENCE</scope>
    <source>
        <strain evidence="9">CGMCC 1.15725</strain>
    </source>
</reference>
<feature type="domain" description="ATP-grasp" evidence="7">
    <location>
        <begin position="505"/>
        <end position="541"/>
    </location>
</feature>
<comment type="caution">
    <text evidence="9">The sequence shown here is derived from an EMBL/GenBank/DDBJ whole genome shotgun (WGS) entry which is preliminary data.</text>
</comment>
<evidence type="ECO:0000256" key="1">
    <source>
        <dbReference type="ARBA" id="ARBA00022532"/>
    </source>
</evidence>
<dbReference type="Pfam" id="PF19045">
    <property type="entry name" value="Ligase_CoA_2"/>
    <property type="match status" value="1"/>
</dbReference>